<evidence type="ECO:0000256" key="3">
    <source>
        <dbReference type="SAM" id="Phobius"/>
    </source>
</evidence>
<dbReference type="HOGENOM" id="CLU_705508_0_0_9"/>
<reference evidence="5 6" key="1">
    <citation type="submission" date="2011-08" db="EMBL/GenBank/DDBJ databases">
        <title>The Genome Sequence of Clostridium hathewayi WAL-18680.</title>
        <authorList>
            <consortium name="The Broad Institute Genome Sequencing Platform"/>
            <person name="Earl A."/>
            <person name="Ward D."/>
            <person name="Feldgarden M."/>
            <person name="Gevers D."/>
            <person name="Finegold S.M."/>
            <person name="Summanen P.H."/>
            <person name="Molitoris D.R."/>
            <person name="Song M."/>
            <person name="Daigneault M."/>
            <person name="Allen-Vercoe E."/>
            <person name="Young S.K."/>
            <person name="Zeng Q."/>
            <person name="Gargeya S."/>
            <person name="Fitzgerald M."/>
            <person name="Haas B."/>
            <person name="Abouelleil A."/>
            <person name="Alvarado L."/>
            <person name="Arachchi H.M."/>
            <person name="Berlin A."/>
            <person name="Brown A."/>
            <person name="Chapman S.B."/>
            <person name="Chen Z."/>
            <person name="Dunbar C."/>
            <person name="Freedman E."/>
            <person name="Gearin G."/>
            <person name="Gellesch M."/>
            <person name="Goldberg J."/>
            <person name="Griggs A."/>
            <person name="Gujja S."/>
            <person name="Heiman D."/>
            <person name="Howarth C."/>
            <person name="Larson L."/>
            <person name="Lui A."/>
            <person name="MacDonald P.J.P."/>
            <person name="Montmayeur A."/>
            <person name="Murphy C."/>
            <person name="Neiman D."/>
            <person name="Pearson M."/>
            <person name="Priest M."/>
            <person name="Roberts A."/>
            <person name="Saif S."/>
            <person name="Shea T."/>
            <person name="Shenoy N."/>
            <person name="Sisk P."/>
            <person name="Stolte C."/>
            <person name="Sykes S."/>
            <person name="Wortman J."/>
            <person name="Nusbaum C."/>
            <person name="Birren B."/>
        </authorList>
    </citation>
    <scope>NUCLEOTIDE SEQUENCE [LARGE SCALE GENOMIC DNA]</scope>
    <source>
        <strain evidence="5 6">WAL-18680</strain>
    </source>
</reference>
<dbReference type="InterPro" id="IPR051310">
    <property type="entry name" value="MCP_chemotaxis"/>
</dbReference>
<proteinExistence type="inferred from homology"/>
<dbReference type="GO" id="GO:0004888">
    <property type="term" value="F:transmembrane signaling receptor activity"/>
    <property type="evidence" value="ECO:0007669"/>
    <property type="project" value="TreeGrafter"/>
</dbReference>
<keyword evidence="3" id="KW-0472">Membrane</keyword>
<dbReference type="InterPro" id="IPR024478">
    <property type="entry name" value="HlyB_4HB_MCP"/>
</dbReference>
<dbReference type="InterPro" id="IPR047347">
    <property type="entry name" value="YvaQ-like_sensor"/>
</dbReference>
<dbReference type="AlphaFoldDB" id="G5INF2"/>
<dbReference type="PANTHER" id="PTHR43531">
    <property type="entry name" value="PROTEIN ICFG"/>
    <property type="match status" value="1"/>
</dbReference>
<keyword evidence="3" id="KW-1133">Transmembrane helix</keyword>
<evidence type="ECO:0000259" key="4">
    <source>
        <dbReference type="PROSITE" id="PS50885"/>
    </source>
</evidence>
<dbReference type="InterPro" id="IPR003660">
    <property type="entry name" value="HAMP_dom"/>
</dbReference>
<feature type="domain" description="HAMP" evidence="4">
    <location>
        <begin position="215"/>
        <end position="267"/>
    </location>
</feature>
<dbReference type="OrthoDB" id="2023123at2"/>
<dbReference type="CDD" id="cd06225">
    <property type="entry name" value="HAMP"/>
    <property type="match status" value="1"/>
</dbReference>
<dbReference type="SMART" id="SM00304">
    <property type="entry name" value="HAMP"/>
    <property type="match status" value="1"/>
</dbReference>
<keyword evidence="3" id="KW-0812">Transmembrane</keyword>
<dbReference type="Gene3D" id="6.10.340.10">
    <property type="match status" value="1"/>
</dbReference>
<dbReference type="PROSITE" id="PS50885">
    <property type="entry name" value="HAMP"/>
    <property type="match status" value="1"/>
</dbReference>
<accession>G5INF2</accession>
<evidence type="ECO:0000313" key="5">
    <source>
        <dbReference type="EMBL" id="EHI57123.1"/>
    </source>
</evidence>
<dbReference type="Pfam" id="PF00672">
    <property type="entry name" value="HAMP"/>
    <property type="match status" value="1"/>
</dbReference>
<name>G5INF2_9FIRM</name>
<dbReference type="GO" id="GO:0006935">
    <property type="term" value="P:chemotaxis"/>
    <property type="evidence" value="ECO:0007669"/>
    <property type="project" value="UniProtKB-KW"/>
</dbReference>
<dbReference type="PATRIC" id="fig|742737.3.peg.5022"/>
<dbReference type="CDD" id="cd19411">
    <property type="entry name" value="MCP2201-like_sensor"/>
    <property type="match status" value="1"/>
</dbReference>
<comment type="similarity">
    <text evidence="2">Belongs to the methyl-accepting chemotaxis (MCP) protein family.</text>
</comment>
<feature type="transmembrane region" description="Helical" evidence="3">
    <location>
        <begin position="196"/>
        <end position="214"/>
    </location>
</feature>
<comment type="caution">
    <text evidence="5">The sequence shown here is derived from an EMBL/GenBank/DDBJ whole genome shotgun (WGS) entry which is preliminary data.</text>
</comment>
<dbReference type="RefSeq" id="WP_006783018.1">
    <property type="nucleotide sequence ID" value="NZ_CP040506.1"/>
</dbReference>
<dbReference type="Pfam" id="PF12729">
    <property type="entry name" value="4HB_MCP_1"/>
    <property type="match status" value="1"/>
</dbReference>
<protein>
    <recommendedName>
        <fullName evidence="4">HAMP domain-containing protein</fullName>
    </recommendedName>
</protein>
<dbReference type="Proteomes" id="UP000005384">
    <property type="component" value="Unassembled WGS sequence"/>
</dbReference>
<organism evidence="5 6">
    <name type="scientific">Hungatella hathewayi WAL-18680</name>
    <dbReference type="NCBI Taxonomy" id="742737"/>
    <lineage>
        <taxon>Bacteria</taxon>
        <taxon>Bacillati</taxon>
        <taxon>Bacillota</taxon>
        <taxon>Clostridia</taxon>
        <taxon>Lachnospirales</taxon>
        <taxon>Lachnospiraceae</taxon>
        <taxon>Hungatella</taxon>
    </lineage>
</organism>
<keyword evidence="6" id="KW-1185">Reference proteome</keyword>
<keyword evidence="1" id="KW-0145">Chemotaxis</keyword>
<sequence length="352" mass="40062">MKIKSIHDVKIKTKLIVLGAVSIVGLVVIGGESVYTARYLNQASTDISQAWLPSVIIAEELNTAMADYRLQENYHVIARDEASMDEAEQEIFRMRQEIDADFAKYEDYITNEEDERLMNEAKDVWERYLECSDRLLEVSRNNRTGEAQVLIQEESQQLFDEASALFLKVVEFNKQGAEAASMYGDRLYARLTATKALTIGLTGAFIALLIIYILRSIEKPVKKIVETTRRVSNGDLDVRLDYKSEDEIGVLTDSMNALIERLNDIIKDEKHLLQEIGNENYHAESECQQAYRGDFAPILYSITSLQSRLERSSLNKKKRNAKPTKRAVIERIEPKVAPEEAEKLETLDGIDS</sequence>
<dbReference type="PANTHER" id="PTHR43531:SF11">
    <property type="entry name" value="METHYL-ACCEPTING CHEMOTAXIS PROTEIN 3"/>
    <property type="match status" value="1"/>
</dbReference>
<evidence type="ECO:0000313" key="6">
    <source>
        <dbReference type="Proteomes" id="UP000005384"/>
    </source>
</evidence>
<dbReference type="GO" id="GO:0007165">
    <property type="term" value="P:signal transduction"/>
    <property type="evidence" value="ECO:0007669"/>
    <property type="project" value="InterPro"/>
</dbReference>
<evidence type="ECO:0000256" key="2">
    <source>
        <dbReference type="ARBA" id="ARBA00029447"/>
    </source>
</evidence>
<dbReference type="GO" id="GO:0005886">
    <property type="term" value="C:plasma membrane"/>
    <property type="evidence" value="ECO:0007669"/>
    <property type="project" value="TreeGrafter"/>
</dbReference>
<evidence type="ECO:0000256" key="1">
    <source>
        <dbReference type="ARBA" id="ARBA00022500"/>
    </source>
</evidence>
<dbReference type="SUPFAM" id="SSF158472">
    <property type="entry name" value="HAMP domain-like"/>
    <property type="match status" value="1"/>
</dbReference>
<gene>
    <name evidence="5" type="ORF">HMPREF9473_05030</name>
</gene>
<dbReference type="EMBL" id="ADLN01000127">
    <property type="protein sequence ID" value="EHI57123.1"/>
    <property type="molecule type" value="Genomic_DNA"/>
</dbReference>